<dbReference type="RefSeq" id="WP_343771751.1">
    <property type="nucleotide sequence ID" value="NZ_BAAADV010000001.1"/>
</dbReference>
<gene>
    <name evidence="1" type="ORF">GCM10009020_00060</name>
</gene>
<protein>
    <recommendedName>
        <fullName evidence="3">XapX domain-containing protein</fullName>
    </recommendedName>
</protein>
<dbReference type="NCBIfam" id="TIGR03510">
    <property type="entry name" value="XapX"/>
    <property type="match status" value="1"/>
</dbReference>
<name>A0AAV3T4E7_9EURY</name>
<accession>A0AAV3T4E7</accession>
<dbReference type="Proteomes" id="UP001500420">
    <property type="component" value="Unassembled WGS sequence"/>
</dbReference>
<evidence type="ECO:0000313" key="1">
    <source>
        <dbReference type="EMBL" id="GAA0660137.1"/>
    </source>
</evidence>
<evidence type="ECO:0008006" key="3">
    <source>
        <dbReference type="Google" id="ProtNLM"/>
    </source>
</evidence>
<reference evidence="1 2" key="1">
    <citation type="journal article" date="2019" name="Int. J. Syst. Evol. Microbiol.">
        <title>The Global Catalogue of Microorganisms (GCM) 10K type strain sequencing project: providing services to taxonomists for standard genome sequencing and annotation.</title>
        <authorList>
            <consortium name="The Broad Institute Genomics Platform"/>
            <consortium name="The Broad Institute Genome Sequencing Center for Infectious Disease"/>
            <person name="Wu L."/>
            <person name="Ma J."/>
        </authorList>
    </citation>
    <scope>NUCLEOTIDE SEQUENCE [LARGE SCALE GENOMIC DNA]</scope>
    <source>
        <strain evidence="1 2">JCM 16328</strain>
    </source>
</reference>
<dbReference type="AlphaFoldDB" id="A0AAV3T4E7"/>
<proteinExistence type="predicted"/>
<dbReference type="InterPro" id="IPR020017">
    <property type="entry name" value="XapX_domain"/>
</dbReference>
<keyword evidence="2" id="KW-1185">Reference proteome</keyword>
<evidence type="ECO:0000313" key="2">
    <source>
        <dbReference type="Proteomes" id="UP001500420"/>
    </source>
</evidence>
<sequence>MDLTLTILALLTGVLAGGLFSFFQIPIPAPPELPGLMGIVGIYLGYKLIQWLDVGIDLLGALGVQ</sequence>
<dbReference type="EMBL" id="BAAADV010000001">
    <property type="protein sequence ID" value="GAA0660137.1"/>
    <property type="molecule type" value="Genomic_DNA"/>
</dbReference>
<organism evidence="1 2">
    <name type="scientific">Natronoarchaeum mannanilyticum</name>
    <dbReference type="NCBI Taxonomy" id="926360"/>
    <lineage>
        <taxon>Archaea</taxon>
        <taxon>Methanobacteriati</taxon>
        <taxon>Methanobacteriota</taxon>
        <taxon>Stenosarchaea group</taxon>
        <taxon>Halobacteria</taxon>
        <taxon>Halobacteriales</taxon>
        <taxon>Natronoarchaeaceae</taxon>
    </lineage>
</organism>
<comment type="caution">
    <text evidence="1">The sequence shown here is derived from an EMBL/GenBank/DDBJ whole genome shotgun (WGS) entry which is preliminary data.</text>
</comment>